<comment type="caution">
    <text evidence="4">The sequence shown here is derived from an EMBL/GenBank/DDBJ whole genome shotgun (WGS) entry which is preliminary data.</text>
</comment>
<proteinExistence type="predicted"/>
<protein>
    <submittedName>
        <fullName evidence="4">Prepilin-type N-terminal cleavage/methylation domain-containing protein</fullName>
    </submittedName>
</protein>
<sequence>MWNQQNGMTLFEVLAAIVILSIIAIVLMNSMGFTSIAFSKSDKKVEAILIAETELKVKLHELEIASPPINVCTTSCTESKSVNRNGHNYHISIIETSLTQTPAYNYSSQNPYVSMQGIAVMYNGTSNEQRLITVVVDWER</sequence>
<keyword evidence="3" id="KW-1133">Transmembrane helix</keyword>
<dbReference type="NCBIfam" id="TIGR02532">
    <property type="entry name" value="IV_pilin_GFxxxE"/>
    <property type="match status" value="1"/>
</dbReference>
<keyword evidence="2" id="KW-0178">Competence</keyword>
<reference evidence="5" key="1">
    <citation type="journal article" date="2019" name="Int. J. Syst. Evol. Microbiol.">
        <title>The Global Catalogue of Microorganisms (GCM) 10K type strain sequencing project: providing services to taxonomists for standard genome sequencing and annotation.</title>
        <authorList>
            <consortium name="The Broad Institute Genomics Platform"/>
            <consortium name="The Broad Institute Genome Sequencing Center for Infectious Disease"/>
            <person name="Wu L."/>
            <person name="Ma J."/>
        </authorList>
    </citation>
    <scope>NUCLEOTIDE SEQUENCE [LARGE SCALE GENOMIC DNA]</scope>
    <source>
        <strain evidence="5">CCUG 49339</strain>
    </source>
</reference>
<evidence type="ECO:0000256" key="2">
    <source>
        <dbReference type="ARBA" id="ARBA00023287"/>
    </source>
</evidence>
<dbReference type="EMBL" id="JBHUEM010000004">
    <property type="protein sequence ID" value="MFD1736019.1"/>
    <property type="molecule type" value="Genomic_DNA"/>
</dbReference>
<comment type="subcellular location">
    <subcellularLocation>
        <location evidence="1">Cell surface</location>
    </subcellularLocation>
</comment>
<keyword evidence="3" id="KW-0812">Transmembrane</keyword>
<dbReference type="InterPro" id="IPR012902">
    <property type="entry name" value="N_methyl_site"/>
</dbReference>
<keyword evidence="3" id="KW-0472">Membrane</keyword>
<dbReference type="RefSeq" id="WP_377927218.1">
    <property type="nucleotide sequence ID" value="NZ_JBHUEM010000004.1"/>
</dbReference>
<name>A0ABW4LLG9_9BACI</name>
<keyword evidence="5" id="KW-1185">Reference proteome</keyword>
<organism evidence="4 5">
    <name type="scientific">Bacillus salitolerans</name>
    <dbReference type="NCBI Taxonomy" id="1437434"/>
    <lineage>
        <taxon>Bacteria</taxon>
        <taxon>Bacillati</taxon>
        <taxon>Bacillota</taxon>
        <taxon>Bacilli</taxon>
        <taxon>Bacillales</taxon>
        <taxon>Bacillaceae</taxon>
        <taxon>Bacillus</taxon>
    </lineage>
</organism>
<evidence type="ECO:0000313" key="4">
    <source>
        <dbReference type="EMBL" id="MFD1736019.1"/>
    </source>
</evidence>
<dbReference type="Pfam" id="PF07963">
    <property type="entry name" value="N_methyl"/>
    <property type="match status" value="1"/>
</dbReference>
<evidence type="ECO:0000256" key="1">
    <source>
        <dbReference type="ARBA" id="ARBA00004241"/>
    </source>
</evidence>
<accession>A0ABW4LLG9</accession>
<dbReference type="Proteomes" id="UP001597214">
    <property type="component" value="Unassembled WGS sequence"/>
</dbReference>
<evidence type="ECO:0000256" key="3">
    <source>
        <dbReference type="SAM" id="Phobius"/>
    </source>
</evidence>
<evidence type="ECO:0000313" key="5">
    <source>
        <dbReference type="Proteomes" id="UP001597214"/>
    </source>
</evidence>
<feature type="transmembrane region" description="Helical" evidence="3">
    <location>
        <begin position="13"/>
        <end position="38"/>
    </location>
</feature>
<gene>
    <name evidence="4" type="ORF">ACFSCX_05525</name>
</gene>